<accession>A0A0W1R362</accession>
<gene>
    <name evidence="2" type="ORF">AUR64_02810</name>
</gene>
<dbReference type="AlphaFoldDB" id="A0A0W1R362"/>
<dbReference type="InterPro" id="IPR058278">
    <property type="entry name" value="DUF7972"/>
</dbReference>
<dbReference type="EMBL" id="LOPU01000040">
    <property type="protein sequence ID" value="KTG07784.1"/>
    <property type="molecule type" value="Genomic_DNA"/>
</dbReference>
<comment type="caution">
    <text evidence="2">The sequence shown here is derived from an EMBL/GenBank/DDBJ whole genome shotgun (WGS) entry which is preliminary data.</text>
</comment>
<dbReference type="STRING" id="1514971.AUR64_02810"/>
<organism evidence="2 3">
    <name type="scientific">Haloprofundus marisrubri</name>
    <dbReference type="NCBI Taxonomy" id="1514971"/>
    <lineage>
        <taxon>Archaea</taxon>
        <taxon>Methanobacteriati</taxon>
        <taxon>Methanobacteriota</taxon>
        <taxon>Stenosarchaea group</taxon>
        <taxon>Halobacteria</taxon>
        <taxon>Halobacteriales</taxon>
        <taxon>Haloferacaceae</taxon>
        <taxon>Haloprofundus</taxon>
    </lineage>
</organism>
<feature type="transmembrane region" description="Helical" evidence="1">
    <location>
        <begin position="78"/>
        <end position="96"/>
    </location>
</feature>
<dbReference type="OrthoDB" id="265845at2157"/>
<keyword evidence="3" id="KW-1185">Reference proteome</keyword>
<protein>
    <submittedName>
        <fullName evidence="2">Uncharacterized protein</fullName>
    </submittedName>
</protein>
<dbReference type="Pfam" id="PF25927">
    <property type="entry name" value="DUF7972"/>
    <property type="match status" value="1"/>
</dbReference>
<feature type="transmembrane region" description="Helical" evidence="1">
    <location>
        <begin position="301"/>
        <end position="323"/>
    </location>
</feature>
<reference evidence="2 3" key="1">
    <citation type="submission" date="2015-12" db="EMBL/GenBank/DDBJ databases">
        <title>Haloprofundus marisrubri gen. nov., sp. nov., an extremely halophilic archaeon isolated from the Discovery deep brine-seawater interface in the Red Sea.</title>
        <authorList>
            <person name="Zhang G."/>
            <person name="Stingl U."/>
            <person name="Rashid M."/>
        </authorList>
    </citation>
    <scope>NUCLEOTIDE SEQUENCE [LARGE SCALE GENOMIC DNA]</scope>
    <source>
        <strain evidence="2 3">SB9</strain>
    </source>
</reference>
<sequence>MSDSTAGPEREVEADALRTERLRDVASVAYSVLSFLLRFGWRLGQIAVTGAAVVVAVATDKSRRRAFKQWFFLEGDRWTIVGGITAAVFLITFVLARTDIVGVGQSGFVTNMFSAFISGLFSFVPIVITVNQLTVSQLMESPKGLREQIRGVRTLRTELGALQDGDGPSPTEPALFLSGVVESLRRRTAELRRLVDGFDDDMVDVVDELVDTVDREADEIRSRLDGSHLRLIVVLLPMMGGPYSESINRIRRIRAERYDELPGRAVDLLDELEELLLSLDVLRQYFKAIYIQQELSNLSRLIGYSGVGAFFVAMYVIMVFANGEPLPNAPVLLDGLVSLAITLEAIPFVILLLFVLRIATIAKRTAAPGAFTPREETPERAWNRPEEP</sequence>
<proteinExistence type="predicted"/>
<keyword evidence="1" id="KW-0812">Transmembrane</keyword>
<feature type="transmembrane region" description="Helical" evidence="1">
    <location>
        <begin position="335"/>
        <end position="356"/>
    </location>
</feature>
<dbReference type="RefSeq" id="WP_058583615.1">
    <property type="nucleotide sequence ID" value="NZ_LOPU01000040.1"/>
</dbReference>
<keyword evidence="1" id="KW-1133">Transmembrane helix</keyword>
<feature type="transmembrane region" description="Helical" evidence="1">
    <location>
        <begin position="39"/>
        <end position="58"/>
    </location>
</feature>
<evidence type="ECO:0000256" key="1">
    <source>
        <dbReference type="SAM" id="Phobius"/>
    </source>
</evidence>
<dbReference type="Proteomes" id="UP000054387">
    <property type="component" value="Unassembled WGS sequence"/>
</dbReference>
<feature type="transmembrane region" description="Helical" evidence="1">
    <location>
        <begin position="108"/>
        <end position="130"/>
    </location>
</feature>
<evidence type="ECO:0000313" key="2">
    <source>
        <dbReference type="EMBL" id="KTG07784.1"/>
    </source>
</evidence>
<name>A0A0W1R362_9EURY</name>
<evidence type="ECO:0000313" key="3">
    <source>
        <dbReference type="Proteomes" id="UP000054387"/>
    </source>
</evidence>
<keyword evidence="1" id="KW-0472">Membrane</keyword>